<proteinExistence type="predicted"/>
<dbReference type="AlphaFoldDB" id="A0A5B7ZSN4"/>
<organism evidence="1 2">
    <name type="scientific">Thermomonas aquatica</name>
    <dbReference type="NCBI Taxonomy" id="2202149"/>
    <lineage>
        <taxon>Bacteria</taxon>
        <taxon>Pseudomonadati</taxon>
        <taxon>Pseudomonadota</taxon>
        <taxon>Gammaproteobacteria</taxon>
        <taxon>Lysobacterales</taxon>
        <taxon>Lysobacteraceae</taxon>
        <taxon>Thermomonas</taxon>
    </lineage>
</organism>
<protein>
    <submittedName>
        <fullName evidence="1">Uncharacterized protein</fullName>
    </submittedName>
</protein>
<evidence type="ECO:0000313" key="2">
    <source>
        <dbReference type="Proteomes" id="UP000308149"/>
    </source>
</evidence>
<keyword evidence="2" id="KW-1185">Reference proteome</keyword>
<reference evidence="1 2" key="1">
    <citation type="submission" date="2019-06" db="EMBL/GenBank/DDBJ databases">
        <title>Thermomonas aquatica sp. nov., isolated from an industrial wastewater treatment plant.</title>
        <authorList>
            <person name="Jeon J.H."/>
            <person name="Park D.-S."/>
        </authorList>
    </citation>
    <scope>NUCLEOTIDE SEQUENCE [LARGE SCALE GENOMIC DNA]</scope>
    <source>
        <strain evidence="1 2">SY21</strain>
    </source>
</reference>
<accession>A0A5B7ZSN4</accession>
<dbReference type="EMBL" id="CP040871">
    <property type="protein sequence ID" value="QDA58194.1"/>
    <property type="molecule type" value="Genomic_DNA"/>
</dbReference>
<name>A0A5B7ZSN4_9GAMM</name>
<gene>
    <name evidence="1" type="ORF">FHQ07_13175</name>
</gene>
<dbReference type="KEGG" id="thes:FHQ07_13175"/>
<evidence type="ECO:0000313" key="1">
    <source>
        <dbReference type="EMBL" id="QDA58194.1"/>
    </source>
</evidence>
<dbReference type="Proteomes" id="UP000308149">
    <property type="component" value="Chromosome"/>
</dbReference>
<dbReference type="OrthoDB" id="5956039at2"/>
<sequence length="92" mass="10095">MAAIVDAPAPEPERIQGWRCIGCGKVDAPRPCIGVCQDRKFELVAAADYDALLTRVRALEGALRLIAHTMPREDRLADSWQALQGLARRLLG</sequence>
<dbReference type="RefSeq" id="WP_139717425.1">
    <property type="nucleotide sequence ID" value="NZ_CP040871.1"/>
</dbReference>